<organism evidence="3 5">
    <name type="scientific">Methylovulum psychrotolerans</name>
    <dbReference type="NCBI Taxonomy" id="1704499"/>
    <lineage>
        <taxon>Bacteria</taxon>
        <taxon>Pseudomonadati</taxon>
        <taxon>Pseudomonadota</taxon>
        <taxon>Gammaproteobacteria</taxon>
        <taxon>Methylococcales</taxon>
        <taxon>Methylococcaceae</taxon>
        <taxon>Methylovulum</taxon>
    </lineage>
</organism>
<evidence type="ECO:0000313" key="4">
    <source>
        <dbReference type="EMBL" id="POZ52520.1"/>
    </source>
</evidence>
<dbReference type="Proteomes" id="UP000197019">
    <property type="component" value="Chromosome"/>
</dbReference>
<keyword evidence="2" id="KW-0472">Membrane</keyword>
<feature type="region of interest" description="Disordered" evidence="1">
    <location>
        <begin position="1"/>
        <end position="22"/>
    </location>
</feature>
<dbReference type="Proteomes" id="UP000237423">
    <property type="component" value="Unassembled WGS sequence"/>
</dbReference>
<reference evidence="4 6" key="2">
    <citation type="submission" date="2017-11" db="EMBL/GenBank/DDBJ databases">
        <title>Draft Genome Sequence of Methylobacter psychrotolerans Sph1T, an Obligate Methanotroph from Low-Temperature Environments.</title>
        <authorList>
            <person name="Oshkin I.Y."/>
            <person name="Miroshnikov K."/>
            <person name="Belova S.E."/>
            <person name="Korzhenkov A."/>
            <person name="Toshchakov S.V."/>
            <person name="Dedysh S.N."/>
        </authorList>
    </citation>
    <scope>NUCLEOTIDE SEQUENCE [LARGE SCALE GENOMIC DNA]</scope>
    <source>
        <strain evidence="4 6">Sph1</strain>
    </source>
</reference>
<gene>
    <name evidence="4" type="ORF">AADEFJLK_02002</name>
    <name evidence="3" type="ORF">CEK71_20105</name>
</gene>
<sequence length="170" mass="17782">MSNEENVNPTVEETVTPAPAPAPAAASAVQNMLAAALSLKDSNPKVFFGAVGGVVLLLGIVMFSGGGSEPVKGQTMKNLVVGQKYVLQSANAYDKDATVRLVSVPGTIAAYDDTEEADRTGACQHIAQHTPVTVLELQDAYGKKGSYAKVRMEEGECKGNEGWALSIDVQ</sequence>
<keyword evidence="5" id="KW-1185">Reference proteome</keyword>
<evidence type="ECO:0000313" key="6">
    <source>
        <dbReference type="Proteomes" id="UP000237423"/>
    </source>
</evidence>
<evidence type="ECO:0000313" key="5">
    <source>
        <dbReference type="Proteomes" id="UP000197019"/>
    </source>
</evidence>
<reference evidence="3 5" key="1">
    <citation type="submission" date="2017-06" db="EMBL/GenBank/DDBJ databases">
        <title>Genome Sequencing of the methanotroph Methylovulum psychrotolerants str. HV10-M2 isolated from a high-altitude environment.</title>
        <authorList>
            <person name="Mateos-Rivera A."/>
        </authorList>
    </citation>
    <scope>NUCLEOTIDE SEQUENCE [LARGE SCALE GENOMIC DNA]</scope>
    <source>
        <strain evidence="3 5">HV10_M2</strain>
    </source>
</reference>
<evidence type="ECO:0000256" key="2">
    <source>
        <dbReference type="SAM" id="Phobius"/>
    </source>
</evidence>
<accession>A0A1Z4C3T7</accession>
<proteinExistence type="predicted"/>
<protein>
    <submittedName>
        <fullName evidence="3">Uncharacterized protein</fullName>
    </submittedName>
</protein>
<name>A0A1Z4C3T7_9GAMM</name>
<dbReference type="OrthoDB" id="5568673at2"/>
<feature type="compositionally biased region" description="Low complexity" evidence="1">
    <location>
        <begin position="1"/>
        <end position="17"/>
    </location>
</feature>
<dbReference type="RefSeq" id="WP_088621049.1">
    <property type="nucleotide sequence ID" value="NZ_CP022129.1"/>
</dbReference>
<feature type="transmembrane region" description="Helical" evidence="2">
    <location>
        <begin position="46"/>
        <end position="67"/>
    </location>
</feature>
<dbReference type="EMBL" id="CP022129">
    <property type="protein sequence ID" value="ASF48179.1"/>
    <property type="molecule type" value="Genomic_DNA"/>
</dbReference>
<evidence type="ECO:0000313" key="3">
    <source>
        <dbReference type="EMBL" id="ASF48179.1"/>
    </source>
</evidence>
<evidence type="ECO:0000256" key="1">
    <source>
        <dbReference type="SAM" id="MobiDB-lite"/>
    </source>
</evidence>
<dbReference type="EMBL" id="PGFZ01000003">
    <property type="protein sequence ID" value="POZ52520.1"/>
    <property type="molecule type" value="Genomic_DNA"/>
</dbReference>
<dbReference type="AlphaFoldDB" id="A0A1Z4C3T7"/>
<keyword evidence="2" id="KW-1133">Transmembrane helix</keyword>
<dbReference type="KEGG" id="mpsy:CEK71_20105"/>
<keyword evidence="2" id="KW-0812">Transmembrane</keyword>